<dbReference type="Proteomes" id="UP000240987">
    <property type="component" value="Unassembled WGS sequence"/>
</dbReference>
<organism evidence="2 3">
    <name type="scientific">Photobacterium frigidiphilum</name>
    <dbReference type="NCBI Taxonomy" id="264736"/>
    <lineage>
        <taxon>Bacteria</taxon>
        <taxon>Pseudomonadati</taxon>
        <taxon>Pseudomonadota</taxon>
        <taxon>Gammaproteobacteria</taxon>
        <taxon>Vibrionales</taxon>
        <taxon>Vibrionaceae</taxon>
        <taxon>Photobacterium</taxon>
    </lineage>
</organism>
<gene>
    <name evidence="2" type="ORF">C9J12_13100</name>
</gene>
<sequence>MKSPALLMPIAFLLITNTVQAKTIHISPDIRLGEHDGYGLQLGVKDVMWLDAVFISIGKIEGESTGIYTDSYRKEKVHTYRLGGQYAFDRAEIHKVQLELGLSKYSGRYYNYNNLSKEHYKSDGISYSTSYVYQATDTFGLRAGVEFNFFGPFSTPRVFDTTVNATLGFTLSI</sequence>
<keyword evidence="3" id="KW-1185">Reference proteome</keyword>
<evidence type="ECO:0000313" key="2">
    <source>
        <dbReference type="EMBL" id="PSU48145.1"/>
    </source>
</evidence>
<feature type="chain" id="PRO_5015394095" description="Outer membrane protein beta-barrel domain-containing protein" evidence="1">
    <location>
        <begin position="22"/>
        <end position="173"/>
    </location>
</feature>
<keyword evidence="1" id="KW-0732">Signal</keyword>
<dbReference type="EMBL" id="PYMJ01000011">
    <property type="protein sequence ID" value="PSU48145.1"/>
    <property type="molecule type" value="Genomic_DNA"/>
</dbReference>
<dbReference type="RefSeq" id="WP_107243125.1">
    <property type="nucleotide sequence ID" value="NZ_PYMJ01000011.1"/>
</dbReference>
<protein>
    <recommendedName>
        <fullName evidence="4">Outer membrane protein beta-barrel domain-containing protein</fullName>
    </recommendedName>
</protein>
<dbReference type="OrthoDB" id="5897825at2"/>
<evidence type="ECO:0000313" key="3">
    <source>
        <dbReference type="Proteomes" id="UP000240987"/>
    </source>
</evidence>
<feature type="signal peptide" evidence="1">
    <location>
        <begin position="1"/>
        <end position="21"/>
    </location>
</feature>
<comment type="caution">
    <text evidence="2">The sequence shown here is derived from an EMBL/GenBank/DDBJ whole genome shotgun (WGS) entry which is preliminary data.</text>
</comment>
<proteinExistence type="predicted"/>
<evidence type="ECO:0000256" key="1">
    <source>
        <dbReference type="SAM" id="SignalP"/>
    </source>
</evidence>
<reference evidence="2 3" key="1">
    <citation type="submission" date="2018-01" db="EMBL/GenBank/DDBJ databases">
        <title>Whole genome sequencing of Histamine producing bacteria.</title>
        <authorList>
            <person name="Butler K."/>
        </authorList>
    </citation>
    <scope>NUCLEOTIDE SEQUENCE [LARGE SCALE GENOMIC DNA]</scope>
    <source>
        <strain evidence="2 3">JCM 12947</strain>
    </source>
</reference>
<accession>A0A2T3JGU4</accession>
<dbReference type="AlphaFoldDB" id="A0A2T3JGU4"/>
<evidence type="ECO:0008006" key="4">
    <source>
        <dbReference type="Google" id="ProtNLM"/>
    </source>
</evidence>
<name>A0A2T3JGU4_9GAMM</name>